<proteinExistence type="predicted"/>
<evidence type="ECO:0000313" key="2">
    <source>
        <dbReference type="EMBL" id="MBW6409983.1"/>
    </source>
</evidence>
<name>A0ABS7AMV8_9CLOT</name>
<dbReference type="Pfam" id="PF00583">
    <property type="entry name" value="Acetyltransf_1"/>
    <property type="match status" value="1"/>
</dbReference>
<dbReference type="SUPFAM" id="SSF55729">
    <property type="entry name" value="Acyl-CoA N-acyltransferases (Nat)"/>
    <property type="match status" value="1"/>
</dbReference>
<sequence length="144" mass="16709">MGILRINETDLNECASLFVRVFNGDPWNDKWSDESAFRRLKDIYMCPNFIGIKYVEKNIIKGAIFANCEEWYEGKHLNIKEVFVSNEVQGNNIGSILINSIEDEVKKVGVDFLILFTQNNLLKNFYIKNNFKEENSLSIMTKSI</sequence>
<feature type="domain" description="N-acetyltransferase" evidence="1">
    <location>
        <begin position="1"/>
        <end position="144"/>
    </location>
</feature>
<dbReference type="PROSITE" id="PS51186">
    <property type="entry name" value="GNAT"/>
    <property type="match status" value="1"/>
</dbReference>
<protein>
    <submittedName>
        <fullName evidence="2">GNAT family N-acetyltransferase</fullName>
    </submittedName>
</protein>
<comment type="caution">
    <text evidence="2">The sequence shown here is derived from an EMBL/GenBank/DDBJ whole genome shotgun (WGS) entry which is preliminary data.</text>
</comment>
<dbReference type="InterPro" id="IPR016181">
    <property type="entry name" value="Acyl_CoA_acyltransferase"/>
</dbReference>
<evidence type="ECO:0000259" key="1">
    <source>
        <dbReference type="PROSITE" id="PS51186"/>
    </source>
</evidence>
<organism evidence="2 3">
    <name type="scientific">Clostridium weizhouense</name>
    <dbReference type="NCBI Taxonomy" id="2859781"/>
    <lineage>
        <taxon>Bacteria</taxon>
        <taxon>Bacillati</taxon>
        <taxon>Bacillota</taxon>
        <taxon>Clostridia</taxon>
        <taxon>Eubacteriales</taxon>
        <taxon>Clostridiaceae</taxon>
        <taxon>Clostridium</taxon>
    </lineage>
</organism>
<keyword evidence="3" id="KW-1185">Reference proteome</keyword>
<evidence type="ECO:0000313" key="3">
    <source>
        <dbReference type="Proteomes" id="UP001519921"/>
    </source>
</evidence>
<reference evidence="2 3" key="1">
    <citation type="submission" date="2021-07" db="EMBL/GenBank/DDBJ databases">
        <title>Clostridium weizhouense sp. nov., an anaerobic bacterium isolated from activated sludge of Petroleum wastewater.</title>
        <authorList>
            <person name="Li Q."/>
        </authorList>
    </citation>
    <scope>NUCLEOTIDE SEQUENCE [LARGE SCALE GENOMIC DNA]</scope>
    <source>
        <strain evidence="2 3">YB-6</strain>
    </source>
</reference>
<dbReference type="CDD" id="cd04301">
    <property type="entry name" value="NAT_SF"/>
    <property type="match status" value="1"/>
</dbReference>
<dbReference type="Gene3D" id="3.40.630.30">
    <property type="match status" value="1"/>
</dbReference>
<dbReference type="RefSeq" id="WP_219779037.1">
    <property type="nucleotide sequence ID" value="NZ_JAHXPT010000004.1"/>
</dbReference>
<dbReference type="EMBL" id="JAHXPT010000004">
    <property type="protein sequence ID" value="MBW6409983.1"/>
    <property type="molecule type" value="Genomic_DNA"/>
</dbReference>
<gene>
    <name evidence="2" type="ORF">KYD98_07740</name>
</gene>
<dbReference type="InterPro" id="IPR000182">
    <property type="entry name" value="GNAT_dom"/>
</dbReference>
<accession>A0ABS7AMV8</accession>
<dbReference type="Proteomes" id="UP001519921">
    <property type="component" value="Unassembled WGS sequence"/>
</dbReference>